<feature type="non-terminal residue" evidence="2">
    <location>
        <position position="65"/>
    </location>
</feature>
<protein>
    <recommendedName>
        <fullName evidence="1">2Fe-2S ferredoxin-type domain-containing protein</fullName>
    </recommendedName>
</protein>
<dbReference type="Pfam" id="PF00111">
    <property type="entry name" value="Fer2"/>
    <property type="match status" value="1"/>
</dbReference>
<name>A0A382IZ89_9ZZZZ</name>
<gene>
    <name evidence="2" type="ORF">METZ01_LOCUS256775</name>
</gene>
<dbReference type="PROSITE" id="PS51085">
    <property type="entry name" value="2FE2S_FER_2"/>
    <property type="match status" value="1"/>
</dbReference>
<dbReference type="Gene3D" id="3.10.20.30">
    <property type="match status" value="1"/>
</dbReference>
<dbReference type="InterPro" id="IPR012675">
    <property type="entry name" value="Beta-grasp_dom_sf"/>
</dbReference>
<dbReference type="GO" id="GO:0051536">
    <property type="term" value="F:iron-sulfur cluster binding"/>
    <property type="evidence" value="ECO:0007669"/>
    <property type="project" value="InterPro"/>
</dbReference>
<dbReference type="SUPFAM" id="SSF54292">
    <property type="entry name" value="2Fe-2S ferredoxin-like"/>
    <property type="match status" value="1"/>
</dbReference>
<feature type="domain" description="2Fe-2S ferredoxin-type" evidence="1">
    <location>
        <begin position="9"/>
        <end position="65"/>
    </location>
</feature>
<dbReference type="CDD" id="cd00207">
    <property type="entry name" value="fer2"/>
    <property type="match status" value="1"/>
</dbReference>
<evidence type="ECO:0000259" key="1">
    <source>
        <dbReference type="PROSITE" id="PS51085"/>
    </source>
</evidence>
<dbReference type="EMBL" id="UINC01070068">
    <property type="protein sequence ID" value="SVC03921.1"/>
    <property type="molecule type" value="Genomic_DNA"/>
</dbReference>
<proteinExistence type="predicted"/>
<dbReference type="AlphaFoldDB" id="A0A382IZ89"/>
<dbReference type="InterPro" id="IPR036010">
    <property type="entry name" value="2Fe-2S_ferredoxin-like_sf"/>
</dbReference>
<organism evidence="2">
    <name type="scientific">marine metagenome</name>
    <dbReference type="NCBI Taxonomy" id="408172"/>
    <lineage>
        <taxon>unclassified sequences</taxon>
        <taxon>metagenomes</taxon>
        <taxon>ecological metagenomes</taxon>
    </lineage>
</organism>
<evidence type="ECO:0000313" key="2">
    <source>
        <dbReference type="EMBL" id="SVC03921.1"/>
    </source>
</evidence>
<accession>A0A382IZ89</accession>
<dbReference type="InterPro" id="IPR001041">
    <property type="entry name" value="2Fe-2S_ferredoxin-type"/>
</dbReference>
<reference evidence="2" key="1">
    <citation type="submission" date="2018-05" db="EMBL/GenBank/DDBJ databases">
        <authorList>
            <person name="Lanie J.A."/>
            <person name="Ng W.-L."/>
            <person name="Kazmierczak K.M."/>
            <person name="Andrzejewski T.M."/>
            <person name="Davidsen T.M."/>
            <person name="Wayne K.J."/>
            <person name="Tettelin H."/>
            <person name="Glass J.I."/>
            <person name="Rusch D."/>
            <person name="Podicherti R."/>
            <person name="Tsui H.-C.T."/>
            <person name="Winkler M.E."/>
        </authorList>
    </citation>
    <scope>NUCLEOTIDE SEQUENCE</scope>
</reference>
<sequence>MPNSANNEYKIAFMPSGKRGNFPEGTKILDAARELGVDIDTVCGGRALCGRCQVEFIEGEFAKHG</sequence>